<comment type="caution">
    <text evidence="1">The sequence shown here is derived from an EMBL/GenBank/DDBJ whole genome shotgun (WGS) entry which is preliminary data.</text>
</comment>
<name>A0A0L0WET1_GOTPU</name>
<protein>
    <submittedName>
        <fullName evidence="1">Uncharacterized protein</fullName>
    </submittedName>
</protein>
<dbReference type="RefSeq" id="WP_050353700.1">
    <property type="nucleotide sequence ID" value="NZ_LGSS01000001.1"/>
</dbReference>
<dbReference type="AlphaFoldDB" id="A0A0L0WET1"/>
<organism evidence="1 2">
    <name type="scientific">Gottschalkia purinilytica</name>
    <name type="common">Clostridium purinilyticum</name>
    <dbReference type="NCBI Taxonomy" id="1503"/>
    <lineage>
        <taxon>Bacteria</taxon>
        <taxon>Bacillati</taxon>
        <taxon>Bacillota</taxon>
        <taxon>Tissierellia</taxon>
        <taxon>Tissierellales</taxon>
        <taxon>Gottschalkiaceae</taxon>
        <taxon>Gottschalkia</taxon>
    </lineage>
</organism>
<evidence type="ECO:0000313" key="2">
    <source>
        <dbReference type="Proteomes" id="UP000037267"/>
    </source>
</evidence>
<evidence type="ECO:0000313" key="1">
    <source>
        <dbReference type="EMBL" id="KNF09964.1"/>
    </source>
</evidence>
<dbReference type="Proteomes" id="UP000037267">
    <property type="component" value="Unassembled WGS sequence"/>
</dbReference>
<dbReference type="InterPro" id="IPR021377">
    <property type="entry name" value="DUF3006"/>
</dbReference>
<keyword evidence="2" id="KW-1185">Reference proteome</keyword>
<gene>
    <name evidence="1" type="ORF">CLPU_1c01290</name>
</gene>
<proteinExistence type="predicted"/>
<reference evidence="2" key="1">
    <citation type="submission" date="2015-07" db="EMBL/GenBank/DDBJ databases">
        <title>Draft genome sequence of the purine-degrading Gottschalkia purinilyticum DSM 1384 (formerly Clostridium purinilyticum).</title>
        <authorList>
            <person name="Poehlein A."/>
            <person name="Schiel-Bengelsdorf B."/>
            <person name="Bengelsdorf F.R."/>
            <person name="Daniel R."/>
            <person name="Duerre P."/>
        </authorList>
    </citation>
    <scope>NUCLEOTIDE SEQUENCE [LARGE SCALE GENOMIC DNA]</scope>
    <source>
        <strain evidence="2">DSM 1384</strain>
    </source>
</reference>
<dbReference type="Gene3D" id="6.20.120.50">
    <property type="match status" value="1"/>
</dbReference>
<dbReference type="EMBL" id="LGSS01000001">
    <property type="protein sequence ID" value="KNF09964.1"/>
    <property type="molecule type" value="Genomic_DNA"/>
</dbReference>
<dbReference type="OrthoDB" id="164847at2"/>
<dbReference type="PATRIC" id="fig|1503.3.peg.998"/>
<dbReference type="STRING" id="1503.CLPU_1c01290"/>
<dbReference type="Pfam" id="PF11213">
    <property type="entry name" value="DUF3006"/>
    <property type="match status" value="1"/>
</dbReference>
<accession>A0A0L0WET1</accession>
<sequence length="70" mass="8138">MKGIIDRFEGDLAIVELENDKMININIKKLPSEAKEGSVIIIEDEIITIDKEETKKREEHIKKLLDDIFE</sequence>